<dbReference type="RefSeq" id="WP_262563127.1">
    <property type="nucleotide sequence ID" value="NZ_JAOQJF010000028.1"/>
</dbReference>
<dbReference type="Pfam" id="PF13228">
    <property type="entry name" value="DUF4037"/>
    <property type="match status" value="1"/>
</dbReference>
<keyword evidence="4" id="KW-1185">Reference proteome</keyword>
<feature type="domain" description="DUF4037" evidence="2">
    <location>
        <begin position="151"/>
        <end position="250"/>
    </location>
</feature>
<organism evidence="3 4">
    <name type="scientific">Alitiscatomonas aceti</name>
    <dbReference type="NCBI Taxonomy" id="2981724"/>
    <lineage>
        <taxon>Bacteria</taxon>
        <taxon>Bacillati</taxon>
        <taxon>Bacillota</taxon>
        <taxon>Clostridia</taxon>
        <taxon>Lachnospirales</taxon>
        <taxon>Lachnospiraceae</taxon>
        <taxon>Alitiscatomonas</taxon>
    </lineage>
</organism>
<evidence type="ECO:0000313" key="4">
    <source>
        <dbReference type="Proteomes" id="UP001652395"/>
    </source>
</evidence>
<dbReference type="EMBL" id="JAOQJF010000028">
    <property type="protein sequence ID" value="MCU6800722.1"/>
    <property type="molecule type" value="Genomic_DNA"/>
</dbReference>
<feature type="region of interest" description="Disordered" evidence="1">
    <location>
        <begin position="306"/>
        <end position="325"/>
    </location>
</feature>
<sequence>MTDGKSSGRAADMEPIEEGQDRGNVIRGLELSERFFGEYGLPMLQEQFPQYMDMIAAGVAGEGSDCFGFDDAISRDHDFEAGFCLWIPDRLEHELEFKLSRAYGKLPGEYLGVRREKQSLLGGGRRGVLLTGEFYRRFTGRPGAPESLMEWLYTPEHSLSCAVNGRVFYDGCGEFSAVRRELEAGYPEDVRLKKMAARAVLMAQSGQYNYSRCLRRGEYGAAAMALHEFVSAGLSMIFLLNRRYMPYYKWSFRAARELPVLREAAGELERLLTGGAAVPGDAAGVYEPGNTEPGDRNGVRGSVEKEAEDTEGSCGPAKKRLAGGPVRTEERIEMVCRAVVQELKRQGLTGGDWDYLEPHAMELTERIRDGELRNLHVMEG</sequence>
<gene>
    <name evidence="3" type="ORF">OCV69_12410</name>
</gene>
<dbReference type="Proteomes" id="UP001652395">
    <property type="component" value="Unassembled WGS sequence"/>
</dbReference>
<reference evidence="3 4" key="1">
    <citation type="journal article" date="2021" name="ISME Commun">
        <title>Automated analysis of genomic sequences facilitates high-throughput and comprehensive description of bacteria.</title>
        <authorList>
            <person name="Hitch T.C.A."/>
        </authorList>
    </citation>
    <scope>NUCLEOTIDE SEQUENCE [LARGE SCALE GENOMIC DNA]</scope>
    <source>
        <strain evidence="4">f_CCE</strain>
    </source>
</reference>
<accession>A0ABT2V1L6</accession>
<evidence type="ECO:0000256" key="1">
    <source>
        <dbReference type="SAM" id="MobiDB-lite"/>
    </source>
</evidence>
<proteinExistence type="predicted"/>
<protein>
    <submittedName>
        <fullName evidence="3">DUF4037 domain-containing protein</fullName>
    </submittedName>
</protein>
<name>A0ABT2V1L6_9FIRM</name>
<dbReference type="InterPro" id="IPR025117">
    <property type="entry name" value="DUF4037"/>
</dbReference>
<evidence type="ECO:0000313" key="3">
    <source>
        <dbReference type="EMBL" id="MCU6800722.1"/>
    </source>
</evidence>
<evidence type="ECO:0000259" key="2">
    <source>
        <dbReference type="Pfam" id="PF13228"/>
    </source>
</evidence>
<comment type="caution">
    <text evidence="3">The sequence shown here is derived from an EMBL/GenBank/DDBJ whole genome shotgun (WGS) entry which is preliminary data.</text>
</comment>